<dbReference type="InterPro" id="IPR013766">
    <property type="entry name" value="Thioredoxin_domain"/>
</dbReference>
<dbReference type="eggNOG" id="COG1651">
    <property type="taxonomic scope" value="Bacteria"/>
</dbReference>
<organism evidence="3 4">
    <name type="scientific">Photobacterium leiognathi lrivu.4.1</name>
    <dbReference type="NCBI Taxonomy" id="1248232"/>
    <lineage>
        <taxon>Bacteria</taxon>
        <taxon>Pseudomonadati</taxon>
        <taxon>Pseudomonadota</taxon>
        <taxon>Gammaproteobacteria</taxon>
        <taxon>Vibrionales</taxon>
        <taxon>Vibrionaceae</taxon>
        <taxon>Photobacterium</taxon>
    </lineage>
</organism>
<evidence type="ECO:0000259" key="2">
    <source>
        <dbReference type="PROSITE" id="PS51352"/>
    </source>
</evidence>
<evidence type="ECO:0000313" key="3">
    <source>
        <dbReference type="EMBL" id="GAD28588.1"/>
    </source>
</evidence>
<dbReference type="InterPro" id="IPR001853">
    <property type="entry name" value="DSBA-like_thioredoxin_dom"/>
</dbReference>
<dbReference type="PROSITE" id="PS51352">
    <property type="entry name" value="THIOREDOXIN_2"/>
    <property type="match status" value="1"/>
</dbReference>
<dbReference type="Proteomes" id="UP000030675">
    <property type="component" value="Unassembled WGS sequence"/>
</dbReference>
<dbReference type="AlphaFoldDB" id="V5F1B8"/>
<dbReference type="CDD" id="cd03023">
    <property type="entry name" value="DsbA_Com1_like"/>
    <property type="match status" value="1"/>
</dbReference>
<feature type="domain" description="Thioredoxin" evidence="2">
    <location>
        <begin position="60"/>
        <end position="282"/>
    </location>
</feature>
<keyword evidence="1" id="KW-0175">Coiled coil</keyword>
<gene>
    <name evidence="3" type="ORF">PLEI_0229</name>
</gene>
<dbReference type="InterPro" id="IPR036249">
    <property type="entry name" value="Thioredoxin-like_sf"/>
</dbReference>
<evidence type="ECO:0000256" key="1">
    <source>
        <dbReference type="SAM" id="Coils"/>
    </source>
</evidence>
<dbReference type="HOGENOM" id="CLU_000288_47_4_6"/>
<dbReference type="RefSeq" id="WP_023931145.1">
    <property type="nucleotide sequence ID" value="NZ_DF196808.1"/>
</dbReference>
<dbReference type="Gene3D" id="3.40.30.10">
    <property type="entry name" value="Glutaredoxin"/>
    <property type="match status" value="1"/>
</dbReference>
<dbReference type="SUPFAM" id="SSF52833">
    <property type="entry name" value="Thioredoxin-like"/>
    <property type="match status" value="1"/>
</dbReference>
<name>V5F1B8_PHOLE</name>
<feature type="coiled-coil region" evidence="1">
    <location>
        <begin position="221"/>
        <end position="255"/>
    </location>
</feature>
<reference evidence="4" key="1">
    <citation type="submission" date="2012-12" db="EMBL/GenBank/DDBJ databases">
        <title>Genome Sequence of Photobacterium leiognathi lrivu.4.1.</title>
        <authorList>
            <person name="Urbanczyk H."/>
            <person name="Ogura Y."/>
            <person name="Hayashi T."/>
            <person name="Dunlap P.V."/>
        </authorList>
    </citation>
    <scope>NUCLEOTIDE SEQUENCE [LARGE SCALE GENOMIC DNA]</scope>
    <source>
        <strain evidence="4">lrivu.4.1</strain>
    </source>
</reference>
<accession>V5F1B8</accession>
<dbReference type="GO" id="GO:0016491">
    <property type="term" value="F:oxidoreductase activity"/>
    <property type="evidence" value="ECO:0007669"/>
    <property type="project" value="InterPro"/>
</dbReference>
<sequence>MKKEILLVAVAAGIGAGLSILVNSKITANLMTQVSELRSLVEKQSQLNADTNAQLKSELLSSIETAKAQTASVDTEQFQKEIMANPETIIKSLSKLRFEQEQIQRQVKNKLIKELQPILFDDKNDPFIGNPNGKHVVVEFIDYNCGYCKALSPTLVEFVKADPEAKVIIKEFPIFDNVPSSRYAAEMGLALFYLDSELYGEFHEKLMTIKQLDNQKIDIVLASLNIDSNALKAQLPKAEKQINAVRQLAVQLEVEGTPTVFAKDQRLSGGVTVSELLQIFKN</sequence>
<protein>
    <submittedName>
        <fullName evidence="3">DSBA-like thioredoxin domain protein</fullName>
    </submittedName>
</protein>
<dbReference type="EMBL" id="DF196808">
    <property type="protein sequence ID" value="GAD28588.1"/>
    <property type="molecule type" value="Genomic_DNA"/>
</dbReference>
<evidence type="ECO:0000313" key="4">
    <source>
        <dbReference type="Proteomes" id="UP000030675"/>
    </source>
</evidence>
<dbReference type="Pfam" id="PF01323">
    <property type="entry name" value="DSBA"/>
    <property type="match status" value="1"/>
</dbReference>
<proteinExistence type="predicted"/>